<feature type="region of interest" description="Disordered" evidence="4">
    <location>
        <begin position="66"/>
        <end position="90"/>
    </location>
</feature>
<keyword evidence="2" id="KW-0804">Transcription</keyword>
<dbReference type="InterPro" id="IPR009057">
    <property type="entry name" value="Homeodomain-like_sf"/>
</dbReference>
<feature type="domain" description="Myb-like" evidence="5">
    <location>
        <begin position="12"/>
        <end position="63"/>
    </location>
</feature>
<dbReference type="PANTHER" id="PTHR31499">
    <property type="entry name" value="MYB FAMILY TRANSCRIPTION FACTOR PHL11"/>
    <property type="match status" value="1"/>
</dbReference>
<reference evidence="7" key="1">
    <citation type="journal article" date="2024" name="IScience">
        <title>Strigolactones Initiate the Formation of Haustorium-like Structures in Castilleja.</title>
        <authorList>
            <person name="Buerger M."/>
            <person name="Peterson D."/>
            <person name="Chory J."/>
        </authorList>
    </citation>
    <scope>NUCLEOTIDE SEQUENCE [LARGE SCALE GENOMIC DNA]</scope>
</reference>
<sequence>MSLVLSSDAKPRLRWTQELHQRFVDSVIQLGGPEKATLKSLMRVMGINGLTLYHLKSHLQKYRLGKSQQSQTYQQNKQEDDGENQTSQSTDKISIGAHEEINVKLCGHATLAASHFLFTFDLVKSNTIEFMTLSGILTAKRVPDSSNGNASDSFLIELNFPVDPLMEYNGAADVSTDSKSLNGASVKEILKTTGNDLLVVLPSVEAVVETEPNFDEIQKFPGRGMTLMELE</sequence>
<feature type="compositionally biased region" description="Low complexity" evidence="4">
    <location>
        <begin position="66"/>
        <end position="76"/>
    </location>
</feature>
<keyword evidence="7" id="KW-1185">Reference proteome</keyword>
<dbReference type="Pfam" id="PF02567">
    <property type="entry name" value="PhzC-PhzF"/>
    <property type="match status" value="1"/>
</dbReference>
<evidence type="ECO:0000256" key="2">
    <source>
        <dbReference type="ARBA" id="ARBA00023163"/>
    </source>
</evidence>
<dbReference type="InterPro" id="IPR001005">
    <property type="entry name" value="SANT/Myb"/>
</dbReference>
<dbReference type="EMBL" id="JAVIJP010000100">
    <property type="protein sequence ID" value="KAL3614849.1"/>
    <property type="molecule type" value="Genomic_DNA"/>
</dbReference>
<keyword evidence="1" id="KW-0805">Transcription regulation</keyword>
<dbReference type="Gene3D" id="3.10.310.10">
    <property type="entry name" value="Diaminopimelate Epimerase, Chain A, domain 1"/>
    <property type="match status" value="2"/>
</dbReference>
<protein>
    <recommendedName>
        <fullName evidence="5">Myb-like domain-containing protein</fullName>
    </recommendedName>
</protein>
<dbReference type="AlphaFoldDB" id="A0ABD3BC60"/>
<evidence type="ECO:0000259" key="5">
    <source>
        <dbReference type="Pfam" id="PF00249"/>
    </source>
</evidence>
<gene>
    <name evidence="6" type="ORF">CASFOL_040510</name>
</gene>
<dbReference type="SUPFAM" id="SSF54506">
    <property type="entry name" value="Diaminopimelate epimerase-like"/>
    <property type="match status" value="1"/>
</dbReference>
<evidence type="ECO:0000256" key="3">
    <source>
        <dbReference type="ARBA" id="ARBA00023242"/>
    </source>
</evidence>
<accession>A0ABD3BC60</accession>
<dbReference type="NCBIfam" id="TIGR01557">
    <property type="entry name" value="myb_SHAQKYF"/>
    <property type="match status" value="1"/>
</dbReference>
<dbReference type="Proteomes" id="UP001632038">
    <property type="component" value="Unassembled WGS sequence"/>
</dbReference>
<keyword evidence="3" id="KW-0539">Nucleus</keyword>
<evidence type="ECO:0000313" key="6">
    <source>
        <dbReference type="EMBL" id="KAL3614849.1"/>
    </source>
</evidence>
<organism evidence="6 7">
    <name type="scientific">Castilleja foliolosa</name>
    <dbReference type="NCBI Taxonomy" id="1961234"/>
    <lineage>
        <taxon>Eukaryota</taxon>
        <taxon>Viridiplantae</taxon>
        <taxon>Streptophyta</taxon>
        <taxon>Embryophyta</taxon>
        <taxon>Tracheophyta</taxon>
        <taxon>Spermatophyta</taxon>
        <taxon>Magnoliopsida</taxon>
        <taxon>eudicotyledons</taxon>
        <taxon>Gunneridae</taxon>
        <taxon>Pentapetalae</taxon>
        <taxon>asterids</taxon>
        <taxon>lamiids</taxon>
        <taxon>Lamiales</taxon>
        <taxon>Orobanchaceae</taxon>
        <taxon>Pedicularideae</taxon>
        <taxon>Castillejinae</taxon>
        <taxon>Castilleja</taxon>
    </lineage>
</organism>
<evidence type="ECO:0000256" key="4">
    <source>
        <dbReference type="SAM" id="MobiDB-lite"/>
    </source>
</evidence>
<comment type="caution">
    <text evidence="6">The sequence shown here is derived from an EMBL/GenBank/DDBJ whole genome shotgun (WGS) entry which is preliminary data.</text>
</comment>
<dbReference type="InterPro" id="IPR003719">
    <property type="entry name" value="Phenazine_PhzF-like"/>
</dbReference>
<dbReference type="InterPro" id="IPR006447">
    <property type="entry name" value="Myb_dom_plants"/>
</dbReference>
<dbReference type="InterPro" id="IPR046955">
    <property type="entry name" value="PHR1-like"/>
</dbReference>
<proteinExistence type="predicted"/>
<name>A0ABD3BC60_9LAMI</name>
<evidence type="ECO:0000313" key="7">
    <source>
        <dbReference type="Proteomes" id="UP001632038"/>
    </source>
</evidence>
<dbReference type="SUPFAM" id="SSF46689">
    <property type="entry name" value="Homeodomain-like"/>
    <property type="match status" value="1"/>
</dbReference>
<dbReference type="Gene3D" id="1.10.10.60">
    <property type="entry name" value="Homeodomain-like"/>
    <property type="match status" value="1"/>
</dbReference>
<evidence type="ECO:0000256" key="1">
    <source>
        <dbReference type="ARBA" id="ARBA00023015"/>
    </source>
</evidence>
<dbReference type="Pfam" id="PF00249">
    <property type="entry name" value="Myb_DNA-binding"/>
    <property type="match status" value="1"/>
</dbReference>
<dbReference type="PANTHER" id="PTHR31499:SF11">
    <property type="entry name" value="MYB FAMILY TRANSCRIPTION FACTOR PHL8"/>
    <property type="match status" value="1"/>
</dbReference>